<protein>
    <submittedName>
        <fullName evidence="2">Uncharacterized protein</fullName>
    </submittedName>
</protein>
<proteinExistence type="predicted"/>
<dbReference type="AlphaFoldDB" id="A0A1E7FIQ6"/>
<dbReference type="Proteomes" id="UP000095751">
    <property type="component" value="Unassembled WGS sequence"/>
</dbReference>
<reference evidence="2 3" key="1">
    <citation type="submission" date="2016-09" db="EMBL/GenBank/DDBJ databases">
        <title>Extensive genetic diversity and differential bi-allelic expression allows diatom success in the polar Southern Ocean.</title>
        <authorList>
            <consortium name="DOE Joint Genome Institute"/>
            <person name="Mock T."/>
            <person name="Otillar R.P."/>
            <person name="Strauss J."/>
            <person name="Dupont C."/>
            <person name="Frickenhaus S."/>
            <person name="Maumus F."/>
            <person name="Mcmullan M."/>
            <person name="Sanges R."/>
            <person name="Schmutz J."/>
            <person name="Toseland A."/>
            <person name="Valas R."/>
            <person name="Veluchamy A."/>
            <person name="Ward B.J."/>
            <person name="Allen A."/>
            <person name="Barry K."/>
            <person name="Falciatore A."/>
            <person name="Ferrante M."/>
            <person name="Fortunato A.E."/>
            <person name="Gloeckner G."/>
            <person name="Gruber A."/>
            <person name="Hipkin R."/>
            <person name="Janech M."/>
            <person name="Kroth P."/>
            <person name="Leese F."/>
            <person name="Lindquist E."/>
            <person name="Lyon B.R."/>
            <person name="Martin J."/>
            <person name="Mayer C."/>
            <person name="Parker M."/>
            <person name="Quesneville H."/>
            <person name="Raymond J."/>
            <person name="Uhlig C."/>
            <person name="Valentin K.U."/>
            <person name="Worden A.Z."/>
            <person name="Armbrust E.V."/>
            <person name="Bowler C."/>
            <person name="Green B."/>
            <person name="Moulton V."/>
            <person name="Van Oosterhout C."/>
            <person name="Grigoriev I."/>
        </authorList>
    </citation>
    <scope>NUCLEOTIDE SEQUENCE [LARGE SCALE GENOMIC DNA]</scope>
    <source>
        <strain evidence="2 3">CCMP1102</strain>
    </source>
</reference>
<accession>A0A1E7FIQ6</accession>
<evidence type="ECO:0000313" key="3">
    <source>
        <dbReference type="Proteomes" id="UP000095751"/>
    </source>
</evidence>
<name>A0A1E7FIQ6_9STRA</name>
<gene>
    <name evidence="2" type="ORF">FRACYDRAFT_238502</name>
</gene>
<sequence>MDKIDDFGQILGSFPKLVKSNKQDNKALIIYMATLPLHQQPKPKRVKEQQDSSRYCGIEKALTKIKGTSSRLFLFSLLEVSAYTLTTTSTTRNNNNNIGSPTTTTTNDRRRNTGNRISSLLLVNQKGRNIEEIIYHGKKKRKCLCPPEDDNDDKDEDDDMLDAVSLLNEDRREVLFAMMGSMWSISAGNPQPVYATYGMDAKIELPDVIAGMNDRQNKQCLVESLGNRECLVYKETDPNKLLYKLALNSLDLIPSLVETKKWNDINSILIGGPMGQLSLTLNLLS</sequence>
<feature type="region of interest" description="Disordered" evidence="1">
    <location>
        <begin position="89"/>
        <end position="112"/>
    </location>
</feature>
<dbReference type="EMBL" id="KV784357">
    <property type="protein sequence ID" value="OEU18069.1"/>
    <property type="molecule type" value="Genomic_DNA"/>
</dbReference>
<dbReference type="KEGG" id="fcy:FRACYDRAFT_238502"/>
<dbReference type="OrthoDB" id="46251at2759"/>
<evidence type="ECO:0000313" key="2">
    <source>
        <dbReference type="EMBL" id="OEU18069.1"/>
    </source>
</evidence>
<keyword evidence="3" id="KW-1185">Reference proteome</keyword>
<dbReference type="InParanoid" id="A0A1E7FIQ6"/>
<organism evidence="2 3">
    <name type="scientific">Fragilariopsis cylindrus CCMP1102</name>
    <dbReference type="NCBI Taxonomy" id="635003"/>
    <lineage>
        <taxon>Eukaryota</taxon>
        <taxon>Sar</taxon>
        <taxon>Stramenopiles</taxon>
        <taxon>Ochrophyta</taxon>
        <taxon>Bacillariophyta</taxon>
        <taxon>Bacillariophyceae</taxon>
        <taxon>Bacillariophycidae</taxon>
        <taxon>Bacillariales</taxon>
        <taxon>Bacillariaceae</taxon>
        <taxon>Fragilariopsis</taxon>
    </lineage>
</organism>
<evidence type="ECO:0000256" key="1">
    <source>
        <dbReference type="SAM" id="MobiDB-lite"/>
    </source>
</evidence>
<feature type="compositionally biased region" description="Low complexity" evidence="1">
    <location>
        <begin position="89"/>
        <end position="106"/>
    </location>
</feature>